<dbReference type="PANTHER" id="PTHR44520:SF2">
    <property type="entry name" value="RESPONSE REGULATOR RCP1"/>
    <property type="match status" value="1"/>
</dbReference>
<dbReference type="RefSeq" id="WP_011613553.1">
    <property type="nucleotide sequence ID" value="NC_008312.1"/>
</dbReference>
<dbReference type="CDD" id="cd17557">
    <property type="entry name" value="REC_Rcp-like"/>
    <property type="match status" value="1"/>
</dbReference>
<dbReference type="STRING" id="203124.Tery_4222"/>
<gene>
    <name evidence="3" type="ordered locus">Tery_4222</name>
</gene>
<dbReference type="KEGG" id="ter:Tery_4222"/>
<dbReference type="Pfam" id="PF00072">
    <property type="entry name" value="Response_reg"/>
    <property type="match status" value="1"/>
</dbReference>
<sequence length="144" mass="16678">MNIKNNEINILLAEDNPGDVFIIKKALHQNSLPCKLTQVSDGEEIMKFLYQEEKYINSTRPHIILLDLNLPKKHGFDVLKEIKQDQALKFIPIIVLTSSKSEKDIIKSYSLHASCYLTKPVDLPEFMAVMQSLKEFWFKFVQLP</sequence>
<accession>Q10X01</accession>
<name>Q10X01_TRIEI</name>
<dbReference type="HOGENOM" id="CLU_000445_69_17_3"/>
<protein>
    <submittedName>
        <fullName evidence="3">Response regulator receiver protein</fullName>
    </submittedName>
</protein>
<dbReference type="AlphaFoldDB" id="Q10X01"/>
<dbReference type="InterPro" id="IPR011006">
    <property type="entry name" value="CheY-like_superfamily"/>
</dbReference>
<organism evidence="3">
    <name type="scientific">Trichodesmium erythraeum (strain IMS101)</name>
    <dbReference type="NCBI Taxonomy" id="203124"/>
    <lineage>
        <taxon>Bacteria</taxon>
        <taxon>Bacillati</taxon>
        <taxon>Cyanobacteriota</taxon>
        <taxon>Cyanophyceae</taxon>
        <taxon>Oscillatoriophycideae</taxon>
        <taxon>Oscillatoriales</taxon>
        <taxon>Microcoleaceae</taxon>
        <taxon>Trichodesmium</taxon>
    </lineage>
</organism>
<proteinExistence type="predicted"/>
<evidence type="ECO:0000313" key="3">
    <source>
        <dbReference type="EMBL" id="ABG53223.1"/>
    </source>
</evidence>
<dbReference type="InterPro" id="IPR052893">
    <property type="entry name" value="TCS_response_regulator"/>
</dbReference>
<evidence type="ECO:0000259" key="2">
    <source>
        <dbReference type="PROSITE" id="PS50110"/>
    </source>
</evidence>
<keyword evidence="1" id="KW-0597">Phosphoprotein</keyword>
<dbReference type="InterPro" id="IPR001789">
    <property type="entry name" value="Sig_transdc_resp-reg_receiver"/>
</dbReference>
<dbReference type="SMART" id="SM00448">
    <property type="entry name" value="REC"/>
    <property type="match status" value="1"/>
</dbReference>
<evidence type="ECO:0000256" key="1">
    <source>
        <dbReference type="PROSITE-ProRule" id="PRU00169"/>
    </source>
</evidence>
<dbReference type="GO" id="GO:0000160">
    <property type="term" value="P:phosphorelay signal transduction system"/>
    <property type="evidence" value="ECO:0007669"/>
    <property type="project" value="InterPro"/>
</dbReference>
<dbReference type="PANTHER" id="PTHR44520">
    <property type="entry name" value="RESPONSE REGULATOR RCP1-RELATED"/>
    <property type="match status" value="1"/>
</dbReference>
<dbReference type="eggNOG" id="COG0745">
    <property type="taxonomic scope" value="Bacteria"/>
</dbReference>
<dbReference type="PROSITE" id="PS50110">
    <property type="entry name" value="RESPONSE_REGULATORY"/>
    <property type="match status" value="1"/>
</dbReference>
<dbReference type="EMBL" id="CP000393">
    <property type="protein sequence ID" value="ABG53223.1"/>
    <property type="molecule type" value="Genomic_DNA"/>
</dbReference>
<feature type="modified residue" description="4-aspartylphosphate" evidence="1">
    <location>
        <position position="67"/>
    </location>
</feature>
<dbReference type="Gene3D" id="3.40.50.2300">
    <property type="match status" value="1"/>
</dbReference>
<dbReference type="SUPFAM" id="SSF52172">
    <property type="entry name" value="CheY-like"/>
    <property type="match status" value="1"/>
</dbReference>
<reference evidence="3" key="1">
    <citation type="submission" date="2006-06" db="EMBL/GenBank/DDBJ databases">
        <title>Complete sequence of Trichodesmium erythraeum IMS101.</title>
        <authorList>
            <consortium name="US DOE Joint Genome Institute"/>
            <person name="Copeland A."/>
            <person name="Lucas S."/>
            <person name="Lapidus A."/>
            <person name="Barry K."/>
            <person name="Detter J.C."/>
            <person name="Glavina del Rio T."/>
            <person name="Hammon N."/>
            <person name="Israni S."/>
            <person name="Dalin E."/>
            <person name="Tice H."/>
            <person name="Pitluck S."/>
            <person name="Kiss H."/>
            <person name="Munk A.C."/>
            <person name="Brettin T."/>
            <person name="Bruce D."/>
            <person name="Han C."/>
            <person name="Tapia R."/>
            <person name="Gilna P."/>
            <person name="Schmutz J."/>
            <person name="Larimer F."/>
            <person name="Land M."/>
            <person name="Hauser L."/>
            <person name="Kyrpides N."/>
            <person name="Kim E."/>
            <person name="Richardson P."/>
        </authorList>
    </citation>
    <scope>NUCLEOTIDE SEQUENCE [LARGE SCALE GENOMIC DNA]</scope>
    <source>
        <strain evidence="3">IMS101</strain>
    </source>
</reference>
<feature type="domain" description="Response regulatory" evidence="2">
    <location>
        <begin position="9"/>
        <end position="134"/>
    </location>
</feature>